<dbReference type="RefSeq" id="WP_379055673.1">
    <property type="nucleotide sequence ID" value="NZ_JBHTKB010000001.1"/>
</dbReference>
<evidence type="ECO:0000313" key="6">
    <source>
        <dbReference type="EMBL" id="MFD0912594.1"/>
    </source>
</evidence>
<keyword evidence="3 6" id="KW-0808">Transferase</keyword>
<evidence type="ECO:0000313" key="7">
    <source>
        <dbReference type="Proteomes" id="UP001597128"/>
    </source>
</evidence>
<comment type="caution">
    <text evidence="6">The sequence shown here is derived from an EMBL/GenBank/DDBJ whole genome shotgun (WGS) entry which is preliminary data.</text>
</comment>
<dbReference type="InterPro" id="IPR050723">
    <property type="entry name" value="CFA/CMAS"/>
</dbReference>
<dbReference type="Gene3D" id="3.40.50.150">
    <property type="entry name" value="Vaccinia Virus protein VP39"/>
    <property type="match status" value="1"/>
</dbReference>
<keyword evidence="2 6" id="KW-0489">Methyltransferase</keyword>
<dbReference type="PANTHER" id="PTHR43667">
    <property type="entry name" value="CYCLOPROPANE-FATTY-ACYL-PHOSPHOLIPID SYNTHASE"/>
    <property type="match status" value="1"/>
</dbReference>
<dbReference type="PIRSF" id="PIRSF003085">
    <property type="entry name" value="CMAS"/>
    <property type="match status" value="1"/>
</dbReference>
<comment type="similarity">
    <text evidence="1">Belongs to the CFA/CMAS family.</text>
</comment>
<proteinExistence type="inferred from homology"/>
<organism evidence="6 7">
    <name type="scientific">Methylophilus luteus</name>
    <dbReference type="NCBI Taxonomy" id="640108"/>
    <lineage>
        <taxon>Bacteria</taxon>
        <taxon>Pseudomonadati</taxon>
        <taxon>Pseudomonadota</taxon>
        <taxon>Betaproteobacteria</taxon>
        <taxon>Nitrosomonadales</taxon>
        <taxon>Methylophilaceae</taxon>
        <taxon>Methylophilus</taxon>
    </lineage>
</organism>
<keyword evidence="7" id="KW-1185">Reference proteome</keyword>
<sequence>MNTIPNTKALVADNLTRPLKPKSRARWVAQLAKSQLLKRLTGLQTGQLTLIEGQQQYVFGDSDTTAIQATITVHDPRFYGEIAFGGSIGAGEAYMLGYWQADSLTDVVRLMVLNQSLMESLEGGYQYLSKPLLKVFHWLNSNSEAGSQKNIASHYDLGNELFQLFLDPTMMYSSAVFEPESRAVADTASLQAASERKLKLICDKLQLCAADHVLEIGTGWGGFAIYAARHYGCHVTTTTISQQQFVLATQRVAAAGLQDKITLLKQDYRHLQGQYDKLVSIEMIEAVGHQYYDTYFKKVSQLLKVDGVALIQAITIADQRYESAIRSVDFIQRYIFPGSNIPSNTALLASMTRASDLRLVDMQDIGLHYATTLRLWRENFFAHIAAVRQLGYSETFIRMWDFYLSYCEGGFAECALGDAHLLLAKPGYRALKRV</sequence>
<reference evidence="7" key="1">
    <citation type="journal article" date="2019" name="Int. J. Syst. Evol. Microbiol.">
        <title>The Global Catalogue of Microorganisms (GCM) 10K type strain sequencing project: providing services to taxonomists for standard genome sequencing and annotation.</title>
        <authorList>
            <consortium name="The Broad Institute Genomics Platform"/>
            <consortium name="The Broad Institute Genome Sequencing Center for Infectious Disease"/>
            <person name="Wu L."/>
            <person name="Ma J."/>
        </authorList>
    </citation>
    <scope>NUCLEOTIDE SEQUENCE [LARGE SCALE GENOMIC DNA]</scope>
    <source>
        <strain evidence="7">CCUG 58412</strain>
    </source>
</reference>
<dbReference type="GO" id="GO:0008168">
    <property type="term" value="F:methyltransferase activity"/>
    <property type="evidence" value="ECO:0007669"/>
    <property type="project" value="UniProtKB-KW"/>
</dbReference>
<evidence type="ECO:0000256" key="4">
    <source>
        <dbReference type="ARBA" id="ARBA00022691"/>
    </source>
</evidence>
<dbReference type="CDD" id="cd02440">
    <property type="entry name" value="AdoMet_MTases"/>
    <property type="match status" value="1"/>
</dbReference>
<dbReference type="Pfam" id="PF02353">
    <property type="entry name" value="CMAS"/>
    <property type="match status" value="1"/>
</dbReference>
<evidence type="ECO:0000256" key="2">
    <source>
        <dbReference type="ARBA" id="ARBA00022603"/>
    </source>
</evidence>
<evidence type="ECO:0000256" key="3">
    <source>
        <dbReference type="ARBA" id="ARBA00022679"/>
    </source>
</evidence>
<name>A0ABW3F2F3_9PROT</name>
<dbReference type="PANTHER" id="PTHR43667:SF2">
    <property type="entry name" value="FATTY ACID C-METHYL TRANSFERASE"/>
    <property type="match status" value="1"/>
</dbReference>
<dbReference type="SUPFAM" id="SSF53335">
    <property type="entry name" value="S-adenosyl-L-methionine-dependent methyltransferases"/>
    <property type="match status" value="1"/>
</dbReference>
<gene>
    <name evidence="6" type="ORF">ACFQ1Z_03440</name>
</gene>
<dbReference type="EC" id="2.1.1.-" evidence="6"/>
<accession>A0ABW3F2F3</accession>
<keyword evidence="5" id="KW-0443">Lipid metabolism</keyword>
<dbReference type="InterPro" id="IPR003333">
    <property type="entry name" value="CMAS"/>
</dbReference>
<dbReference type="EMBL" id="JBHTKB010000001">
    <property type="protein sequence ID" value="MFD0912594.1"/>
    <property type="molecule type" value="Genomic_DNA"/>
</dbReference>
<protein>
    <submittedName>
        <fullName evidence="6">Class I SAM-dependent methyltransferase</fullName>
        <ecNumber evidence="6">2.1.1.-</ecNumber>
    </submittedName>
</protein>
<dbReference type="InterPro" id="IPR029063">
    <property type="entry name" value="SAM-dependent_MTases_sf"/>
</dbReference>
<evidence type="ECO:0000256" key="5">
    <source>
        <dbReference type="ARBA" id="ARBA00023098"/>
    </source>
</evidence>
<keyword evidence="4" id="KW-0949">S-adenosyl-L-methionine</keyword>
<evidence type="ECO:0000256" key="1">
    <source>
        <dbReference type="ARBA" id="ARBA00010815"/>
    </source>
</evidence>
<dbReference type="Proteomes" id="UP001597128">
    <property type="component" value="Unassembled WGS sequence"/>
</dbReference>
<dbReference type="GO" id="GO:0032259">
    <property type="term" value="P:methylation"/>
    <property type="evidence" value="ECO:0007669"/>
    <property type="project" value="UniProtKB-KW"/>
</dbReference>